<dbReference type="Gene3D" id="3.30.870.10">
    <property type="entry name" value="Endonuclease Chain A"/>
    <property type="match status" value="1"/>
</dbReference>
<feature type="domain" description="PLD phosphodiesterase" evidence="1">
    <location>
        <begin position="296"/>
        <end position="326"/>
    </location>
</feature>
<evidence type="ECO:0000313" key="3">
    <source>
        <dbReference type="Proteomes" id="UP001329313"/>
    </source>
</evidence>
<organism evidence="2 3">
    <name type="scientific">Microbacterium limosum</name>
    <dbReference type="NCBI Taxonomy" id="3079935"/>
    <lineage>
        <taxon>Bacteria</taxon>
        <taxon>Bacillati</taxon>
        <taxon>Actinomycetota</taxon>
        <taxon>Actinomycetes</taxon>
        <taxon>Micrococcales</taxon>
        <taxon>Microbacteriaceae</taxon>
        <taxon>Microbacterium</taxon>
    </lineage>
</organism>
<gene>
    <name evidence="2" type="ORF">RYJ27_07770</name>
</gene>
<dbReference type="InterPro" id="IPR001736">
    <property type="entry name" value="PLipase_D/transphosphatidylase"/>
</dbReference>
<dbReference type="PROSITE" id="PS50035">
    <property type="entry name" value="PLD"/>
    <property type="match status" value="1"/>
</dbReference>
<keyword evidence="3" id="KW-1185">Reference proteome</keyword>
<reference evidence="2 3" key="1">
    <citation type="submission" date="2023-10" db="EMBL/GenBank/DDBJ databases">
        <title>Y20.</title>
        <authorList>
            <person name="Zhang G."/>
            <person name="Ding Y."/>
        </authorList>
    </citation>
    <scope>NUCLEOTIDE SEQUENCE [LARGE SCALE GENOMIC DNA]</scope>
    <source>
        <strain evidence="2 3">Y20</strain>
    </source>
</reference>
<dbReference type="AlphaFoldDB" id="A0AAU0MF41"/>
<dbReference type="KEGG" id="mliy:RYJ27_07770"/>
<dbReference type="GO" id="GO:0006793">
    <property type="term" value="P:phosphorus metabolic process"/>
    <property type="evidence" value="ECO:0007669"/>
    <property type="project" value="UniProtKB-ARBA"/>
</dbReference>
<dbReference type="InterPro" id="IPR059166">
    <property type="entry name" value="PLD-like_cat"/>
</dbReference>
<protein>
    <submittedName>
        <fullName evidence="2">Phospholipase D family protein</fullName>
    </submittedName>
</protein>
<dbReference type="GO" id="GO:0003824">
    <property type="term" value="F:catalytic activity"/>
    <property type="evidence" value="ECO:0007669"/>
    <property type="project" value="InterPro"/>
</dbReference>
<dbReference type="Proteomes" id="UP001329313">
    <property type="component" value="Chromosome"/>
</dbReference>
<sequence>MLEPQTRAALTDMLHPPTGFALSHAVATTFTLDLDTALTIPLSFAAHRVTASDDPIGILDAVRRAADKVDIFAQAGQVGIEIPPSALVAFLEPMVHPVEVERGIFHPKVWFLEYERGDERAYRFVCASRNLTADRSWDVVISLDGSPAMPSDRAAAREINEPLVRLLRSLPKMSVRPVPGPRRARIDALATRIRDVAWTPPEGMRDIRFHVWGVGERPQPEFWGIRGLFISPFLTDAGLIELKKGAYGDAYLVSRGTSIDALAPATFDKKLRQAYVLDDAADIATEDDEQKARRSLLTGLHAKTYVFDRQDGAHVFLGSLNATGPALHENVEVMVEAVGKVKPFGVENTLEGLKEFLQEFEYTGGVEESENEKADRDLSAALRRIAGIRLHARVAHAESYELHVWRDGDVTVPREVELSWHPITRTGLAIPGLPGEQSAPSVVGDLGLTDITPFIIVTARDARGERFAQRTVVLAELHDDPVDRRDAVIAAHLTDRAAFMRFLMLLLELGGFALPGAGDGGSWQPISAGDGHATGLFEALMRAVGPDRTGLEEVQRVIDYMGRQPDGTSVLPEGFDALWASIWAAQQTVKKSRQHG</sequence>
<evidence type="ECO:0000259" key="1">
    <source>
        <dbReference type="PROSITE" id="PS50035"/>
    </source>
</evidence>
<dbReference type="CDD" id="cd09176">
    <property type="entry name" value="PLDc_unchar6"/>
    <property type="match status" value="1"/>
</dbReference>
<dbReference type="EMBL" id="CP137080">
    <property type="protein sequence ID" value="WOQ68622.1"/>
    <property type="molecule type" value="Genomic_DNA"/>
</dbReference>
<evidence type="ECO:0000313" key="2">
    <source>
        <dbReference type="EMBL" id="WOQ68622.1"/>
    </source>
</evidence>
<dbReference type="RefSeq" id="WP_330169763.1">
    <property type="nucleotide sequence ID" value="NZ_CP137080.1"/>
</dbReference>
<proteinExistence type="predicted"/>
<name>A0AAU0MF41_9MICO</name>
<dbReference type="SUPFAM" id="SSF56024">
    <property type="entry name" value="Phospholipase D/nuclease"/>
    <property type="match status" value="1"/>
</dbReference>
<accession>A0AAU0MF41</accession>